<evidence type="ECO:0000256" key="11">
    <source>
        <dbReference type="ARBA" id="ARBA00022989"/>
    </source>
</evidence>
<evidence type="ECO:0000313" key="17">
    <source>
        <dbReference type="Proteomes" id="UP001247805"/>
    </source>
</evidence>
<feature type="domain" description="Histidine kinase" evidence="15">
    <location>
        <begin position="249"/>
        <end position="428"/>
    </location>
</feature>
<keyword evidence="8" id="KW-0547">Nucleotide-binding</keyword>
<reference evidence="16 17" key="1">
    <citation type="submission" date="2023-10" db="EMBL/GenBank/DDBJ databases">
        <title>Glaciecola aquimarina strain GGW-M5 nov., isolated from a coastal seawater.</title>
        <authorList>
            <person name="Bayburt H."/>
            <person name="Kim J.M."/>
            <person name="Choi B.J."/>
            <person name="Jeon C.O."/>
        </authorList>
    </citation>
    <scope>NUCLEOTIDE SEQUENCE [LARGE SCALE GENOMIC DNA]</scope>
    <source>
        <strain evidence="16 17">KCTC 32108</strain>
    </source>
</reference>
<evidence type="ECO:0000256" key="14">
    <source>
        <dbReference type="SAM" id="Phobius"/>
    </source>
</evidence>
<dbReference type="InterPro" id="IPR005467">
    <property type="entry name" value="His_kinase_dom"/>
</dbReference>
<dbReference type="Gene3D" id="3.30.565.10">
    <property type="entry name" value="Histidine kinase-like ATPase, C-terminal domain"/>
    <property type="match status" value="1"/>
</dbReference>
<dbReference type="EC" id="2.7.13.3" evidence="3"/>
<dbReference type="SUPFAM" id="SSF55874">
    <property type="entry name" value="ATPase domain of HSP90 chaperone/DNA topoisomerase II/histidine kinase"/>
    <property type="match status" value="1"/>
</dbReference>
<dbReference type="InterPro" id="IPR003594">
    <property type="entry name" value="HATPase_dom"/>
</dbReference>
<evidence type="ECO:0000256" key="12">
    <source>
        <dbReference type="ARBA" id="ARBA00023012"/>
    </source>
</evidence>
<dbReference type="Gene3D" id="1.10.287.130">
    <property type="match status" value="1"/>
</dbReference>
<comment type="subcellular location">
    <subcellularLocation>
        <location evidence="2">Cell membrane</location>
        <topology evidence="2">Multi-pass membrane protein</topology>
    </subcellularLocation>
</comment>
<evidence type="ECO:0000256" key="6">
    <source>
        <dbReference type="ARBA" id="ARBA00022679"/>
    </source>
</evidence>
<keyword evidence="7 14" id="KW-0812">Transmembrane</keyword>
<keyword evidence="4" id="KW-1003">Cell membrane</keyword>
<comment type="caution">
    <text evidence="16">The sequence shown here is derived from an EMBL/GenBank/DDBJ whole genome shotgun (WGS) entry which is preliminary data.</text>
</comment>
<feature type="transmembrane region" description="Helical" evidence="14">
    <location>
        <begin position="169"/>
        <end position="187"/>
    </location>
</feature>
<evidence type="ECO:0000259" key="15">
    <source>
        <dbReference type="PROSITE" id="PS50109"/>
    </source>
</evidence>
<name>A0ABU3SXP8_9ALTE</name>
<dbReference type="CDD" id="cd00082">
    <property type="entry name" value="HisKA"/>
    <property type="match status" value="1"/>
</dbReference>
<dbReference type="Proteomes" id="UP001247805">
    <property type="component" value="Unassembled WGS sequence"/>
</dbReference>
<dbReference type="RefSeq" id="WP_316026371.1">
    <property type="nucleotide sequence ID" value="NZ_JAWDIO010000002.1"/>
</dbReference>
<dbReference type="PROSITE" id="PS50109">
    <property type="entry name" value="HIS_KIN"/>
    <property type="match status" value="1"/>
</dbReference>
<dbReference type="Pfam" id="PF02518">
    <property type="entry name" value="HATPase_c"/>
    <property type="match status" value="1"/>
</dbReference>
<keyword evidence="9 16" id="KW-0418">Kinase</keyword>
<proteinExistence type="predicted"/>
<evidence type="ECO:0000256" key="1">
    <source>
        <dbReference type="ARBA" id="ARBA00000085"/>
    </source>
</evidence>
<evidence type="ECO:0000256" key="7">
    <source>
        <dbReference type="ARBA" id="ARBA00022692"/>
    </source>
</evidence>
<keyword evidence="10" id="KW-0067">ATP-binding</keyword>
<dbReference type="PANTHER" id="PTHR45528:SF1">
    <property type="entry name" value="SENSOR HISTIDINE KINASE CPXA"/>
    <property type="match status" value="1"/>
</dbReference>
<evidence type="ECO:0000256" key="9">
    <source>
        <dbReference type="ARBA" id="ARBA00022777"/>
    </source>
</evidence>
<organism evidence="16 17">
    <name type="scientific">Paraglaciecola aquimarina</name>
    <dbReference type="NCBI Taxonomy" id="1235557"/>
    <lineage>
        <taxon>Bacteria</taxon>
        <taxon>Pseudomonadati</taxon>
        <taxon>Pseudomonadota</taxon>
        <taxon>Gammaproteobacteria</taxon>
        <taxon>Alteromonadales</taxon>
        <taxon>Alteromonadaceae</taxon>
        <taxon>Paraglaciecola</taxon>
    </lineage>
</organism>
<dbReference type="InterPro" id="IPR036097">
    <property type="entry name" value="HisK_dim/P_sf"/>
</dbReference>
<dbReference type="InterPro" id="IPR050398">
    <property type="entry name" value="HssS/ArlS-like"/>
</dbReference>
<keyword evidence="17" id="KW-1185">Reference proteome</keyword>
<keyword evidence="13 14" id="KW-0472">Membrane</keyword>
<dbReference type="PANTHER" id="PTHR45528">
    <property type="entry name" value="SENSOR HISTIDINE KINASE CPXA"/>
    <property type="match status" value="1"/>
</dbReference>
<feature type="transmembrane region" description="Helical" evidence="14">
    <location>
        <begin position="9"/>
        <end position="30"/>
    </location>
</feature>
<keyword evidence="6" id="KW-0808">Transferase</keyword>
<accession>A0ABU3SXP8</accession>
<protein>
    <recommendedName>
        <fullName evidence="3">histidine kinase</fullName>
        <ecNumber evidence="3">2.7.13.3</ecNumber>
    </recommendedName>
</protein>
<evidence type="ECO:0000256" key="5">
    <source>
        <dbReference type="ARBA" id="ARBA00022553"/>
    </source>
</evidence>
<dbReference type="InterPro" id="IPR036890">
    <property type="entry name" value="HATPase_C_sf"/>
</dbReference>
<evidence type="ECO:0000313" key="16">
    <source>
        <dbReference type="EMBL" id="MDU0354794.1"/>
    </source>
</evidence>
<dbReference type="InterPro" id="IPR003661">
    <property type="entry name" value="HisK_dim/P_dom"/>
</dbReference>
<evidence type="ECO:0000256" key="8">
    <source>
        <dbReference type="ARBA" id="ARBA00022741"/>
    </source>
</evidence>
<keyword evidence="5" id="KW-0597">Phosphoprotein</keyword>
<dbReference type="Pfam" id="PF00512">
    <property type="entry name" value="HisKA"/>
    <property type="match status" value="1"/>
</dbReference>
<dbReference type="Gene3D" id="6.10.340.10">
    <property type="match status" value="1"/>
</dbReference>
<gene>
    <name evidence="16" type="ORF">RS130_13470</name>
</gene>
<sequence>MQLNSLRQLTFVSFVVVLVPLAALVGYSQYTLTNIAEVTSSEAEKSIAVIRTLNKMERLAFDIERLVRQFTIVNKPTLMNLIAENTKRFSSQQRVICQLLSDQQNCTNLTSRIGWIKQVTPQVDPLLLNAQLADFSQNLNEVSVQVHGYLDTHVQKQQSYVRSVQQNQFWLTGLLLSTSILLILFGARTILKPIEKIEQVIGAIARQASSLPIISSSGPKELIVVEHQLHNLASRLTQLEKLRTALLRHASHELKTPLASIKEGCSLLTEQVVGPLNVEQKEVMSLLNSSTDRLNQLIVQLLDYNLLLQQANPKWELVDTKRLFAEFVTENSLALKQHDHKLDMKIEVQSILTDVQLYRRILDNLMSNAIAHGIKGRPITIHLYQLDNTYVLDFANRGQKIPEQQRDTLFQPFYRGKGSEMIESSALD</sequence>
<keyword evidence="12" id="KW-0902">Two-component regulatory system</keyword>
<evidence type="ECO:0000256" key="3">
    <source>
        <dbReference type="ARBA" id="ARBA00012438"/>
    </source>
</evidence>
<dbReference type="SMART" id="SM00388">
    <property type="entry name" value="HisKA"/>
    <property type="match status" value="1"/>
</dbReference>
<dbReference type="SUPFAM" id="SSF47384">
    <property type="entry name" value="Homodimeric domain of signal transducing histidine kinase"/>
    <property type="match status" value="1"/>
</dbReference>
<evidence type="ECO:0000256" key="2">
    <source>
        <dbReference type="ARBA" id="ARBA00004651"/>
    </source>
</evidence>
<comment type="catalytic activity">
    <reaction evidence="1">
        <text>ATP + protein L-histidine = ADP + protein N-phospho-L-histidine.</text>
        <dbReference type="EC" id="2.7.13.3"/>
    </reaction>
</comment>
<dbReference type="GO" id="GO:0016301">
    <property type="term" value="F:kinase activity"/>
    <property type="evidence" value="ECO:0007669"/>
    <property type="project" value="UniProtKB-KW"/>
</dbReference>
<dbReference type="EMBL" id="JAWDIO010000002">
    <property type="protein sequence ID" value="MDU0354794.1"/>
    <property type="molecule type" value="Genomic_DNA"/>
</dbReference>
<evidence type="ECO:0000256" key="13">
    <source>
        <dbReference type="ARBA" id="ARBA00023136"/>
    </source>
</evidence>
<keyword evidence="11 14" id="KW-1133">Transmembrane helix</keyword>
<evidence type="ECO:0000256" key="4">
    <source>
        <dbReference type="ARBA" id="ARBA00022475"/>
    </source>
</evidence>
<evidence type="ECO:0000256" key="10">
    <source>
        <dbReference type="ARBA" id="ARBA00022840"/>
    </source>
</evidence>